<dbReference type="InterPro" id="IPR036866">
    <property type="entry name" value="RibonucZ/Hydroxyglut_hydro"/>
</dbReference>
<protein>
    <recommendedName>
        <fullName evidence="1">Metallo-beta-lactamase domain-containing protein</fullName>
    </recommendedName>
</protein>
<name>A0A1F7F6D2_UNCRA</name>
<evidence type="ECO:0000313" key="2">
    <source>
        <dbReference type="EMBL" id="OGK02132.1"/>
    </source>
</evidence>
<dbReference type="Proteomes" id="UP000179243">
    <property type="component" value="Unassembled WGS sequence"/>
</dbReference>
<dbReference type="InterPro" id="IPR050855">
    <property type="entry name" value="NDM-1-like"/>
</dbReference>
<comment type="caution">
    <text evidence="2">The sequence shown here is derived from an EMBL/GenBank/DDBJ whole genome shotgun (WGS) entry which is preliminary data.</text>
</comment>
<dbReference type="AlphaFoldDB" id="A0A1F7F6D2"/>
<reference evidence="2 3" key="1">
    <citation type="journal article" date="2016" name="Nat. Commun.">
        <title>Thousands of microbial genomes shed light on interconnected biogeochemical processes in an aquifer system.</title>
        <authorList>
            <person name="Anantharaman K."/>
            <person name="Brown C.T."/>
            <person name="Hug L.A."/>
            <person name="Sharon I."/>
            <person name="Castelle C.J."/>
            <person name="Probst A.J."/>
            <person name="Thomas B.C."/>
            <person name="Singh A."/>
            <person name="Wilkins M.J."/>
            <person name="Karaoz U."/>
            <person name="Brodie E.L."/>
            <person name="Williams K.H."/>
            <person name="Hubbard S.S."/>
            <person name="Banfield J.F."/>
        </authorList>
    </citation>
    <scope>NUCLEOTIDE SEQUENCE [LARGE SCALE GENOMIC DNA]</scope>
</reference>
<evidence type="ECO:0000259" key="1">
    <source>
        <dbReference type="SMART" id="SM00849"/>
    </source>
</evidence>
<proteinExistence type="predicted"/>
<dbReference type="Gene3D" id="3.60.15.10">
    <property type="entry name" value="Ribonuclease Z/Hydroxyacylglutathione hydrolase-like"/>
    <property type="match status" value="1"/>
</dbReference>
<evidence type="ECO:0000313" key="3">
    <source>
        <dbReference type="Proteomes" id="UP000179243"/>
    </source>
</evidence>
<dbReference type="EMBL" id="MFYX01000112">
    <property type="protein sequence ID" value="OGK02132.1"/>
    <property type="molecule type" value="Genomic_DNA"/>
</dbReference>
<dbReference type="Pfam" id="PF00753">
    <property type="entry name" value="Lactamase_B"/>
    <property type="match status" value="1"/>
</dbReference>
<gene>
    <name evidence="2" type="ORF">A2519_18905</name>
</gene>
<sequence length="267" mass="30990">MRAHTKPFRFWNNQTPGKDPVPCQIYGPLYYVGSRQFCAYALDTQDGLLLFDTMDKPSERLLARNVQKLGFSIKNVRWIFNTHYHFDHVGGNAMVMDRSHATMFIHKKELKRLDIGLGPGRFSKKHRVRPLRGSEILECGPIRVRVVFTPGQSMGSCCFFTEIDGPQGKKRVLVMGDASGFKSNKREMRLYGYHGTDKDYMKTIRKMKQFVFDLVLPGHAHQISLETRRDGSPWITRKEWLSFLNHRLAEMKSFVAEYPDFNQLIHS</sequence>
<dbReference type="SUPFAM" id="SSF56281">
    <property type="entry name" value="Metallo-hydrolase/oxidoreductase"/>
    <property type="match status" value="1"/>
</dbReference>
<feature type="domain" description="Metallo-beta-lactamase" evidence="1">
    <location>
        <begin position="35"/>
        <end position="219"/>
    </location>
</feature>
<organism evidence="2 3">
    <name type="scientific">Candidatus Raymondbacteria bacterium RIFOXYD12_FULL_49_13</name>
    <dbReference type="NCBI Taxonomy" id="1817890"/>
    <lineage>
        <taxon>Bacteria</taxon>
        <taxon>Raymondiibacteriota</taxon>
    </lineage>
</organism>
<accession>A0A1F7F6D2</accession>
<dbReference type="PANTHER" id="PTHR42951">
    <property type="entry name" value="METALLO-BETA-LACTAMASE DOMAIN-CONTAINING"/>
    <property type="match status" value="1"/>
</dbReference>
<dbReference type="PANTHER" id="PTHR42951:SF17">
    <property type="entry name" value="METALLO-BETA-LACTAMASE DOMAIN-CONTAINING PROTEIN"/>
    <property type="match status" value="1"/>
</dbReference>
<dbReference type="SMART" id="SM00849">
    <property type="entry name" value="Lactamase_B"/>
    <property type="match status" value="1"/>
</dbReference>
<dbReference type="InterPro" id="IPR001279">
    <property type="entry name" value="Metallo-B-lactamas"/>
</dbReference>